<dbReference type="PROSITE" id="PS50922">
    <property type="entry name" value="TLC"/>
    <property type="match status" value="1"/>
</dbReference>
<evidence type="ECO:0000256" key="2">
    <source>
        <dbReference type="ARBA" id="ARBA00022692"/>
    </source>
</evidence>
<feature type="transmembrane region" description="Helical" evidence="6">
    <location>
        <begin position="214"/>
        <end position="238"/>
    </location>
</feature>
<evidence type="ECO:0000256" key="6">
    <source>
        <dbReference type="SAM" id="Phobius"/>
    </source>
</evidence>
<dbReference type="AlphaFoldDB" id="A0A9Q0RJ27"/>
<comment type="subcellular location">
    <subcellularLocation>
        <location evidence="1">Membrane</location>
        <topology evidence="1">Multi-pass membrane protein</topology>
    </subcellularLocation>
</comment>
<keyword evidence="2 5" id="KW-0812">Transmembrane</keyword>
<dbReference type="PANTHER" id="PTHR13439">
    <property type="entry name" value="CT120 PROTEIN"/>
    <property type="match status" value="1"/>
</dbReference>
<dbReference type="GO" id="GO:0097035">
    <property type="term" value="P:regulation of membrane lipid distribution"/>
    <property type="evidence" value="ECO:0007669"/>
    <property type="project" value="TreeGrafter"/>
</dbReference>
<dbReference type="GO" id="GO:0007009">
    <property type="term" value="P:plasma membrane organization"/>
    <property type="evidence" value="ECO:0007669"/>
    <property type="project" value="TreeGrafter"/>
</dbReference>
<evidence type="ECO:0000256" key="4">
    <source>
        <dbReference type="ARBA" id="ARBA00023136"/>
    </source>
</evidence>
<reference evidence="8" key="1">
    <citation type="submission" date="2022-12" db="EMBL/GenBank/DDBJ databases">
        <title>Genome assemblies of Blomia tropicalis.</title>
        <authorList>
            <person name="Cui Y."/>
        </authorList>
    </citation>
    <scope>NUCLEOTIDE SEQUENCE</scope>
    <source>
        <tissue evidence="8">Adult mites</tissue>
    </source>
</reference>
<evidence type="ECO:0000256" key="3">
    <source>
        <dbReference type="ARBA" id="ARBA00022989"/>
    </source>
</evidence>
<dbReference type="OMA" id="MITHAEY"/>
<evidence type="ECO:0000313" key="8">
    <source>
        <dbReference type="EMBL" id="KAJ6216324.1"/>
    </source>
</evidence>
<organism evidence="8 9">
    <name type="scientific">Blomia tropicalis</name>
    <name type="common">Mite</name>
    <dbReference type="NCBI Taxonomy" id="40697"/>
    <lineage>
        <taxon>Eukaryota</taxon>
        <taxon>Metazoa</taxon>
        <taxon>Ecdysozoa</taxon>
        <taxon>Arthropoda</taxon>
        <taxon>Chelicerata</taxon>
        <taxon>Arachnida</taxon>
        <taxon>Acari</taxon>
        <taxon>Acariformes</taxon>
        <taxon>Sarcoptiformes</taxon>
        <taxon>Astigmata</taxon>
        <taxon>Glycyphagoidea</taxon>
        <taxon>Echimyopodidae</taxon>
        <taxon>Blomia</taxon>
    </lineage>
</organism>
<dbReference type="Proteomes" id="UP001142055">
    <property type="component" value="Chromosome 3"/>
</dbReference>
<dbReference type="InterPro" id="IPR050846">
    <property type="entry name" value="TLCD"/>
</dbReference>
<feature type="transmembrane region" description="Helical" evidence="6">
    <location>
        <begin position="12"/>
        <end position="31"/>
    </location>
</feature>
<keyword evidence="9" id="KW-1185">Reference proteome</keyword>
<comment type="caution">
    <text evidence="8">The sequence shown here is derived from an EMBL/GenBank/DDBJ whole genome shotgun (WGS) entry which is preliminary data.</text>
</comment>
<name>A0A9Q0RJ27_BLOTA</name>
<evidence type="ECO:0000313" key="9">
    <source>
        <dbReference type="Proteomes" id="UP001142055"/>
    </source>
</evidence>
<evidence type="ECO:0000256" key="5">
    <source>
        <dbReference type="PROSITE-ProRule" id="PRU00205"/>
    </source>
</evidence>
<keyword evidence="4 5" id="KW-0472">Membrane</keyword>
<dbReference type="SMART" id="SM00724">
    <property type="entry name" value="TLC"/>
    <property type="match status" value="1"/>
</dbReference>
<feature type="transmembrane region" description="Helical" evidence="6">
    <location>
        <begin position="96"/>
        <end position="113"/>
    </location>
</feature>
<dbReference type="PANTHER" id="PTHR13439:SF4">
    <property type="entry name" value="TLC DOMAIN-CONTAINING PROTEIN"/>
    <property type="match status" value="1"/>
</dbReference>
<feature type="transmembrane region" description="Helical" evidence="6">
    <location>
        <begin position="187"/>
        <end position="208"/>
    </location>
</feature>
<dbReference type="GO" id="GO:0071709">
    <property type="term" value="P:membrane assembly"/>
    <property type="evidence" value="ECO:0007669"/>
    <property type="project" value="TreeGrafter"/>
</dbReference>
<sequence length="329" mass="37616">MISMNENGTEGYHLNYGLVIGLISAVVINRLTALLHRLRVIYPKAVLADPRDYYLWRYRNFLISFCHAFLTGVGSLLCVINTPTLLFDVLDTYNEFGYWLTSFSFGYFLYDTVEMITHAEYKGTTELVIHHILILLCFSNTILNHRYVGYNMVALLIENSNIFLHFRQLLLLSSYPRSGPYFQVNSVINIVNFVLIRGSCMFWLWYTLLINLNVIPWITKAIALTAMTGISITTVILFKRVFKSDFEFDSNGRIQRRLVPLKSAKLDRDESIKQSPMNGKSKQEYDLYEPMPSAKAVVDDVQDGLRMRISNISLPADQMAATSVAAVAQ</sequence>
<accession>A0A9Q0RJ27</accession>
<dbReference type="Pfam" id="PF03798">
    <property type="entry name" value="TRAM_LAG1_CLN8"/>
    <property type="match status" value="1"/>
</dbReference>
<feature type="transmembrane region" description="Helical" evidence="6">
    <location>
        <begin position="125"/>
        <end position="143"/>
    </location>
</feature>
<dbReference type="GO" id="GO:0005886">
    <property type="term" value="C:plasma membrane"/>
    <property type="evidence" value="ECO:0007669"/>
    <property type="project" value="TreeGrafter"/>
</dbReference>
<gene>
    <name evidence="8" type="ORF">RDWZM_007481</name>
</gene>
<evidence type="ECO:0000256" key="1">
    <source>
        <dbReference type="ARBA" id="ARBA00004141"/>
    </source>
</evidence>
<keyword evidence="3 6" id="KW-1133">Transmembrane helix</keyword>
<dbReference type="InterPro" id="IPR006634">
    <property type="entry name" value="TLC-dom"/>
</dbReference>
<evidence type="ECO:0000259" key="7">
    <source>
        <dbReference type="PROSITE" id="PS50922"/>
    </source>
</evidence>
<proteinExistence type="predicted"/>
<feature type="domain" description="TLC" evidence="7">
    <location>
        <begin position="53"/>
        <end position="250"/>
    </location>
</feature>
<protein>
    <recommendedName>
        <fullName evidence="7">TLC domain-containing protein</fullName>
    </recommendedName>
</protein>
<dbReference type="GO" id="GO:0055091">
    <property type="term" value="P:phospholipid homeostasis"/>
    <property type="evidence" value="ECO:0007669"/>
    <property type="project" value="TreeGrafter"/>
</dbReference>
<dbReference type="EMBL" id="JAPWDV010000003">
    <property type="protein sequence ID" value="KAJ6216324.1"/>
    <property type="molecule type" value="Genomic_DNA"/>
</dbReference>
<feature type="transmembrane region" description="Helical" evidence="6">
    <location>
        <begin position="61"/>
        <end position="84"/>
    </location>
</feature>